<dbReference type="OMA" id="YICARES"/>
<dbReference type="Pfam" id="PF06985">
    <property type="entry name" value="HET"/>
    <property type="match status" value="1"/>
</dbReference>
<evidence type="ECO:0000313" key="5">
    <source>
        <dbReference type="Proteomes" id="UP000078340"/>
    </source>
</evidence>
<dbReference type="Proteomes" id="UP000078340">
    <property type="component" value="Unassembled WGS sequence"/>
</dbReference>
<dbReference type="STRING" id="33203.A0A179GF75"/>
<dbReference type="InterPro" id="IPR058525">
    <property type="entry name" value="DUF8212"/>
</dbReference>
<evidence type="ECO:0000259" key="2">
    <source>
        <dbReference type="Pfam" id="PF06985"/>
    </source>
</evidence>
<comment type="caution">
    <text evidence="4">The sequence shown here is derived from an EMBL/GenBank/DDBJ whole genome shotgun (WGS) entry which is preliminary data.</text>
</comment>
<dbReference type="PANTHER" id="PTHR10622">
    <property type="entry name" value="HET DOMAIN-CONTAINING PROTEIN"/>
    <property type="match status" value="1"/>
</dbReference>
<reference evidence="4 5" key="1">
    <citation type="submission" date="2016-02" db="EMBL/GenBank/DDBJ databases">
        <title>Biosynthesis of antibiotic leucinostatins and their inhibition on Phytophthora in bio-control Purpureocillium lilacinum.</title>
        <authorList>
            <person name="Wang G."/>
            <person name="Liu Z."/>
            <person name="Lin R."/>
            <person name="Li E."/>
            <person name="Mao Z."/>
            <person name="Ling J."/>
            <person name="Yin W."/>
            <person name="Xie B."/>
        </authorList>
    </citation>
    <scope>NUCLEOTIDE SEQUENCE [LARGE SCALE GENOMIC DNA]</scope>
    <source>
        <strain evidence="4">PLFJ-1</strain>
    </source>
</reference>
<proteinExistence type="predicted"/>
<feature type="region of interest" description="Disordered" evidence="1">
    <location>
        <begin position="587"/>
        <end position="615"/>
    </location>
</feature>
<dbReference type="AlphaFoldDB" id="A0A179GF75"/>
<organism evidence="4 5">
    <name type="scientific">Purpureocillium lilacinum</name>
    <name type="common">Paecilomyces lilacinus</name>
    <dbReference type="NCBI Taxonomy" id="33203"/>
    <lineage>
        <taxon>Eukaryota</taxon>
        <taxon>Fungi</taxon>
        <taxon>Dikarya</taxon>
        <taxon>Ascomycota</taxon>
        <taxon>Pezizomycotina</taxon>
        <taxon>Sordariomycetes</taxon>
        <taxon>Hypocreomycetidae</taxon>
        <taxon>Hypocreales</taxon>
        <taxon>Ophiocordycipitaceae</taxon>
        <taxon>Purpureocillium</taxon>
    </lineage>
</organism>
<dbReference type="KEGG" id="plj:28892885"/>
<protein>
    <submittedName>
        <fullName evidence="4">HET domain-containingprotein</fullName>
    </submittedName>
</protein>
<name>A0A179GF75_PURLI</name>
<dbReference type="Pfam" id="PF26640">
    <property type="entry name" value="DUF8212"/>
    <property type="match status" value="1"/>
</dbReference>
<dbReference type="EMBL" id="LSBI01000016">
    <property type="protein sequence ID" value="OAQ75779.1"/>
    <property type="molecule type" value="Genomic_DNA"/>
</dbReference>
<feature type="domain" description="DUF8212" evidence="3">
    <location>
        <begin position="249"/>
        <end position="312"/>
    </location>
</feature>
<sequence length="615" mass="68708">MRLINNATLALESFMGKPPPYAILSHTWADGEVTYEDFSEADPQARTQKKGFRKIAMTCELAVRAGLTHSWVDTCCIDKRSSAELTEAINSMFRWYADAAVCFAWLADLAPDEAAEASLSGLSLSAHRSPRHRPQQQEVEAVTIPGLERCRWFTRGWTLQELIAPRTVQFYDRDWHRRGTKAELSAQLARVTNVSREVLANPARMHRLSVASRMAWASGRETTRVEDTAYCLLGIFDVNMPLLYGEGERAFLRLQEAIASQTNDFSLFAWTAQPPPASEAAERGKKPQSYCGVFASSPADFRGAASIRLLRDAAFDPEFIITNKGLRMNTNIFPGEGGYFLGLNCTHHVDPSSQSQNYGTVEPGEELGIWIQQHGGGVYSRVRSHEYARQPPGVKAKPSRIFLSRFVSAELSLELEGSQDCALVLRRGFNEHLVTHSPEFPFAANQVLPAEQWDAQRRMFVTRGAQGGGFAAYAYFMARFDSEVFREEVVSSAESFVLAFGWRAGEDEPWVCVASMREPEVYQAMGDASRMAAAIADAGGRGVRELVLRDYYQWITKVVRVSVEAVATEGMVVYNIDMELVDPPEHVLKGPEGALSHPESPLYKKMQPKPSRRRR</sequence>
<dbReference type="InterPro" id="IPR010730">
    <property type="entry name" value="HET"/>
</dbReference>
<feature type="domain" description="Heterokaryon incompatibility" evidence="2">
    <location>
        <begin position="21"/>
        <end position="161"/>
    </location>
</feature>
<accession>A0A179GF75</accession>
<dbReference type="PANTHER" id="PTHR10622:SF12">
    <property type="entry name" value="HET DOMAIN-CONTAINING PROTEIN"/>
    <property type="match status" value="1"/>
</dbReference>
<evidence type="ECO:0000313" key="4">
    <source>
        <dbReference type="EMBL" id="OAQ75779.1"/>
    </source>
</evidence>
<gene>
    <name evidence="4" type="ORF">VFPFJ_10769</name>
</gene>
<evidence type="ECO:0000259" key="3">
    <source>
        <dbReference type="Pfam" id="PF26640"/>
    </source>
</evidence>
<dbReference type="GeneID" id="28892885"/>
<evidence type="ECO:0000256" key="1">
    <source>
        <dbReference type="SAM" id="MobiDB-lite"/>
    </source>
</evidence>
<feature type="compositionally biased region" description="Basic residues" evidence="1">
    <location>
        <begin position="606"/>
        <end position="615"/>
    </location>
</feature>